<dbReference type="EMBL" id="JAODUP010000209">
    <property type="protein sequence ID" value="KAK2156595.1"/>
    <property type="molecule type" value="Genomic_DNA"/>
</dbReference>
<evidence type="ECO:0000313" key="2">
    <source>
        <dbReference type="Proteomes" id="UP001208570"/>
    </source>
</evidence>
<evidence type="ECO:0000313" key="1">
    <source>
        <dbReference type="EMBL" id="KAK2156595.1"/>
    </source>
</evidence>
<organism evidence="1 2">
    <name type="scientific">Paralvinella palmiformis</name>
    <dbReference type="NCBI Taxonomy" id="53620"/>
    <lineage>
        <taxon>Eukaryota</taxon>
        <taxon>Metazoa</taxon>
        <taxon>Spiralia</taxon>
        <taxon>Lophotrochozoa</taxon>
        <taxon>Annelida</taxon>
        <taxon>Polychaeta</taxon>
        <taxon>Sedentaria</taxon>
        <taxon>Canalipalpata</taxon>
        <taxon>Terebellida</taxon>
        <taxon>Terebelliformia</taxon>
        <taxon>Alvinellidae</taxon>
        <taxon>Paralvinella</taxon>
    </lineage>
</organism>
<accession>A0AAD9N4N3</accession>
<feature type="non-terminal residue" evidence="1">
    <location>
        <position position="77"/>
    </location>
</feature>
<dbReference type="Proteomes" id="UP001208570">
    <property type="component" value="Unassembled WGS sequence"/>
</dbReference>
<comment type="caution">
    <text evidence="1">The sequence shown here is derived from an EMBL/GenBank/DDBJ whole genome shotgun (WGS) entry which is preliminary data.</text>
</comment>
<gene>
    <name evidence="1" type="ORF">LSH36_209g04049</name>
</gene>
<dbReference type="AlphaFoldDB" id="A0AAD9N4N3"/>
<proteinExistence type="predicted"/>
<keyword evidence="2" id="KW-1185">Reference proteome</keyword>
<protein>
    <submittedName>
        <fullName evidence="1">Uncharacterized protein</fullName>
    </submittedName>
</protein>
<name>A0AAD9N4N3_9ANNE</name>
<sequence length="77" mass="8661">MCGSRLGCTEEFVFANQLVTMVTHKRTKTPVGVIDRSTEPCTVYRCTRIGTGSDWSGKEGIIIIIIINIWYLYNTCV</sequence>
<reference evidence="1" key="1">
    <citation type="journal article" date="2023" name="Mol. Biol. Evol.">
        <title>Third-Generation Sequencing Reveals the Adaptive Role of the Epigenome in Three Deep-Sea Polychaetes.</title>
        <authorList>
            <person name="Perez M."/>
            <person name="Aroh O."/>
            <person name="Sun Y."/>
            <person name="Lan Y."/>
            <person name="Juniper S.K."/>
            <person name="Young C.R."/>
            <person name="Angers B."/>
            <person name="Qian P.Y."/>
        </authorList>
    </citation>
    <scope>NUCLEOTIDE SEQUENCE</scope>
    <source>
        <strain evidence="1">P08H-3</strain>
    </source>
</reference>